<protein>
    <submittedName>
        <fullName evidence="5">Helix-turn-helix domain-containing protein</fullName>
    </submittedName>
</protein>
<dbReference type="RefSeq" id="WP_148602270.1">
    <property type="nucleotide sequence ID" value="NZ_RXYB01000002.1"/>
</dbReference>
<evidence type="ECO:0000256" key="2">
    <source>
        <dbReference type="ARBA" id="ARBA00023125"/>
    </source>
</evidence>
<dbReference type="Gene3D" id="1.10.10.60">
    <property type="entry name" value="Homeodomain-like"/>
    <property type="match status" value="2"/>
</dbReference>
<accession>A0ABR6WJ20</accession>
<dbReference type="SUPFAM" id="SSF46689">
    <property type="entry name" value="Homeodomain-like"/>
    <property type="match status" value="2"/>
</dbReference>
<dbReference type="PROSITE" id="PS01124">
    <property type="entry name" value="HTH_ARAC_FAMILY_2"/>
    <property type="match status" value="1"/>
</dbReference>
<evidence type="ECO:0000256" key="3">
    <source>
        <dbReference type="ARBA" id="ARBA00023163"/>
    </source>
</evidence>
<gene>
    <name evidence="5" type="ORF">GH807_05430</name>
</gene>
<evidence type="ECO:0000259" key="4">
    <source>
        <dbReference type="PROSITE" id="PS01124"/>
    </source>
</evidence>
<organism evidence="5 6">
    <name type="scientific">Acetobacterium tundrae</name>
    <dbReference type="NCBI Taxonomy" id="132932"/>
    <lineage>
        <taxon>Bacteria</taxon>
        <taxon>Bacillati</taxon>
        <taxon>Bacillota</taxon>
        <taxon>Clostridia</taxon>
        <taxon>Eubacteriales</taxon>
        <taxon>Eubacteriaceae</taxon>
        <taxon>Acetobacterium</taxon>
    </lineage>
</organism>
<evidence type="ECO:0000313" key="6">
    <source>
        <dbReference type="Proteomes" id="UP000653358"/>
    </source>
</evidence>
<dbReference type="Pfam" id="PF12833">
    <property type="entry name" value="HTH_18"/>
    <property type="match status" value="1"/>
</dbReference>
<dbReference type="PRINTS" id="PR00032">
    <property type="entry name" value="HTHARAC"/>
</dbReference>
<dbReference type="PANTHER" id="PTHR43280:SF28">
    <property type="entry name" value="HTH-TYPE TRANSCRIPTIONAL ACTIVATOR RHAS"/>
    <property type="match status" value="1"/>
</dbReference>
<proteinExistence type="predicted"/>
<dbReference type="SMART" id="SM00342">
    <property type="entry name" value="HTH_ARAC"/>
    <property type="match status" value="1"/>
</dbReference>
<reference evidence="5 6" key="1">
    <citation type="journal article" date="2020" name="mSystems">
        <title>Defining Genomic and Predicted Metabolic Features of the Acetobacterium Genus.</title>
        <authorList>
            <person name="Ross D.E."/>
            <person name="Marshall C.W."/>
            <person name="Gulliver D."/>
            <person name="May H.D."/>
            <person name="Norman R.S."/>
        </authorList>
    </citation>
    <scope>NUCLEOTIDE SEQUENCE [LARGE SCALE GENOMIC DNA]</scope>
    <source>
        <strain evidence="5 6">DSM 9173</strain>
    </source>
</reference>
<keyword evidence="1" id="KW-0805">Transcription regulation</keyword>
<feature type="domain" description="HTH araC/xylS-type" evidence="4">
    <location>
        <begin position="199"/>
        <end position="297"/>
    </location>
</feature>
<dbReference type="PANTHER" id="PTHR43280">
    <property type="entry name" value="ARAC-FAMILY TRANSCRIPTIONAL REGULATOR"/>
    <property type="match status" value="1"/>
</dbReference>
<name>A0ABR6WJ20_9FIRM</name>
<keyword evidence="3" id="KW-0804">Transcription</keyword>
<keyword evidence="2" id="KW-0238">DNA-binding</keyword>
<dbReference type="EMBL" id="WJBB01000005">
    <property type="protein sequence ID" value="MBC3796493.1"/>
    <property type="molecule type" value="Genomic_DNA"/>
</dbReference>
<dbReference type="InterPro" id="IPR020449">
    <property type="entry name" value="Tscrpt_reg_AraC-type_HTH"/>
</dbReference>
<dbReference type="InterPro" id="IPR009057">
    <property type="entry name" value="Homeodomain-like_sf"/>
</dbReference>
<comment type="caution">
    <text evidence="5">The sequence shown here is derived from an EMBL/GenBank/DDBJ whole genome shotgun (WGS) entry which is preliminary data.</text>
</comment>
<dbReference type="Proteomes" id="UP000653358">
    <property type="component" value="Unassembled WGS sequence"/>
</dbReference>
<dbReference type="InterPro" id="IPR018060">
    <property type="entry name" value="HTH_AraC"/>
</dbReference>
<evidence type="ECO:0000313" key="5">
    <source>
        <dbReference type="EMBL" id="MBC3796493.1"/>
    </source>
</evidence>
<evidence type="ECO:0000256" key="1">
    <source>
        <dbReference type="ARBA" id="ARBA00023015"/>
    </source>
</evidence>
<keyword evidence="6" id="KW-1185">Reference proteome</keyword>
<sequence>MKKIKSSRLDKELNKIQTLVGDITAEDLKNVDCYFGDRLSIFVPSVGYCQYAIRPNHTHPSYSFVLFFSEKQNFLKDPIELPLNHYLAAILSPEIPHEEEIADQFTRYVAIFINKDFYEERYNKIFGRPIEKFHIWKQFSVPQEIMIDIKSFMSESESKIPGYENILEALTEIITIRLIRSQNRIQTEINPVVKKFDMEQIIEFMEQHFGDQISLGDLSKKVGMSKSQFSRCFRQETGLAPIEYFIKIRIEKGQKLLRSGEKNITEIAEDCGFGSTAHFSTCFKNHLGISPSMYKKLYKEHN</sequence>
<dbReference type="InterPro" id="IPR018062">
    <property type="entry name" value="HTH_AraC-typ_CS"/>
</dbReference>
<dbReference type="PROSITE" id="PS00041">
    <property type="entry name" value="HTH_ARAC_FAMILY_1"/>
    <property type="match status" value="1"/>
</dbReference>